<feature type="compositionally biased region" description="Polar residues" evidence="1">
    <location>
        <begin position="286"/>
        <end position="299"/>
    </location>
</feature>
<accession>A0A8K0QTP0</accession>
<comment type="caution">
    <text evidence="2">The sequence shown here is derived from an EMBL/GenBank/DDBJ whole genome shotgun (WGS) entry which is preliminary data.</text>
</comment>
<dbReference type="AlphaFoldDB" id="A0A8K0QTP0"/>
<reference evidence="2" key="1">
    <citation type="journal article" date="2021" name="Nat. Commun.">
        <title>Genetic determinants of endophytism in the Arabidopsis root mycobiome.</title>
        <authorList>
            <person name="Mesny F."/>
            <person name="Miyauchi S."/>
            <person name="Thiergart T."/>
            <person name="Pickel B."/>
            <person name="Atanasova L."/>
            <person name="Karlsson M."/>
            <person name="Huettel B."/>
            <person name="Barry K.W."/>
            <person name="Haridas S."/>
            <person name="Chen C."/>
            <person name="Bauer D."/>
            <person name="Andreopoulos W."/>
            <person name="Pangilinan J."/>
            <person name="LaButti K."/>
            <person name="Riley R."/>
            <person name="Lipzen A."/>
            <person name="Clum A."/>
            <person name="Drula E."/>
            <person name="Henrissat B."/>
            <person name="Kohler A."/>
            <person name="Grigoriev I.V."/>
            <person name="Martin F.M."/>
            <person name="Hacquard S."/>
        </authorList>
    </citation>
    <scope>NUCLEOTIDE SEQUENCE</scope>
    <source>
        <strain evidence="2">MPI-SDFR-AT-0120</strain>
    </source>
</reference>
<feature type="region of interest" description="Disordered" evidence="1">
    <location>
        <begin position="255"/>
        <end position="305"/>
    </location>
</feature>
<proteinExistence type="predicted"/>
<dbReference type="EMBL" id="JAGMVJ010000031">
    <property type="protein sequence ID" value="KAH7068602.1"/>
    <property type="molecule type" value="Genomic_DNA"/>
</dbReference>
<keyword evidence="3" id="KW-1185">Reference proteome</keyword>
<gene>
    <name evidence="2" type="ORF">FB567DRAFT_540795</name>
</gene>
<feature type="region of interest" description="Disordered" evidence="1">
    <location>
        <begin position="324"/>
        <end position="347"/>
    </location>
</feature>
<dbReference type="Proteomes" id="UP000813461">
    <property type="component" value="Unassembled WGS sequence"/>
</dbReference>
<feature type="region of interest" description="Disordered" evidence="1">
    <location>
        <begin position="162"/>
        <end position="220"/>
    </location>
</feature>
<feature type="compositionally biased region" description="Polar residues" evidence="1">
    <location>
        <begin position="162"/>
        <end position="177"/>
    </location>
</feature>
<name>A0A8K0QTP0_9PLEO</name>
<feature type="compositionally biased region" description="Polar residues" evidence="1">
    <location>
        <begin position="255"/>
        <end position="267"/>
    </location>
</feature>
<evidence type="ECO:0000313" key="3">
    <source>
        <dbReference type="Proteomes" id="UP000813461"/>
    </source>
</evidence>
<evidence type="ECO:0000313" key="2">
    <source>
        <dbReference type="EMBL" id="KAH7068602.1"/>
    </source>
</evidence>
<feature type="compositionally biased region" description="Basic and acidic residues" evidence="1">
    <location>
        <begin position="268"/>
        <end position="281"/>
    </location>
</feature>
<protein>
    <submittedName>
        <fullName evidence="2">Uncharacterized protein</fullName>
    </submittedName>
</protein>
<organism evidence="2 3">
    <name type="scientific">Paraphoma chrysanthemicola</name>
    <dbReference type="NCBI Taxonomy" id="798071"/>
    <lineage>
        <taxon>Eukaryota</taxon>
        <taxon>Fungi</taxon>
        <taxon>Dikarya</taxon>
        <taxon>Ascomycota</taxon>
        <taxon>Pezizomycotina</taxon>
        <taxon>Dothideomycetes</taxon>
        <taxon>Pleosporomycetidae</taxon>
        <taxon>Pleosporales</taxon>
        <taxon>Pleosporineae</taxon>
        <taxon>Phaeosphaeriaceae</taxon>
        <taxon>Paraphoma</taxon>
    </lineage>
</organism>
<evidence type="ECO:0000256" key="1">
    <source>
        <dbReference type="SAM" id="MobiDB-lite"/>
    </source>
</evidence>
<sequence length="596" mass="67787">MEASYDQLVWKSMGKSRSSQWYMERLGLPIKDEHKNFKGIPRFIDGCDEIEKLYRATLEEVNKMVSDYSTIEDLRAAVSLPTNGMVKAHVDVIYRKYASVIWSAGTGPMTQPSVRIGTSYHRPLVFNNAEDRQRIQYLLLGWIVHRAHRKLQKKIHTEATLSKSKTMLPNVRATSSRGRNDEDPDYRTSFVSDGGRERGSVSGGCPYIPTEGSSDDGAASVSEEFLRRQYSMTNQGKDYESRLLGNDHASVALQTLPSNKHGSSTTKPSEEQRAIKRRDMSMPDVMSSQKRPFGRTSNDSTDEDECSALLQDFKARKQTIIGNHHQSHLQGIPNLQRDGTYNTDTFDDVRLGETRSIRITQRSPFELHATPPSPIELPDERGADLVASQEGGEQYTETSELDTSSDHWTADALEPLAHKGKSVTSHSREEMEVERRLLAIKLNDMLQDGYQQLTSHAFKHVETLLRTRWEADAEDLEETFGDAFEAYYMILDNWLKCVDGFVTYNDRTGFFGDKQSRAEHLANQPDEIKRPARRILLETGLMTAQWRCDPDFTVKAFSRDLARVILNISHWSNAMAPGELEEILSDFNARLLDWFN</sequence>